<dbReference type="EMBL" id="MU275891">
    <property type="protein sequence ID" value="KAI0048162.1"/>
    <property type="molecule type" value="Genomic_DNA"/>
</dbReference>
<proteinExistence type="predicted"/>
<protein>
    <submittedName>
        <fullName evidence="1">Acyltransferase-domain-containing protein</fullName>
    </submittedName>
</protein>
<accession>A0ACB8RWG8</accession>
<organism evidence="1 2">
    <name type="scientific">Auriscalpium vulgare</name>
    <dbReference type="NCBI Taxonomy" id="40419"/>
    <lineage>
        <taxon>Eukaryota</taxon>
        <taxon>Fungi</taxon>
        <taxon>Dikarya</taxon>
        <taxon>Basidiomycota</taxon>
        <taxon>Agaricomycotina</taxon>
        <taxon>Agaricomycetes</taxon>
        <taxon>Russulales</taxon>
        <taxon>Auriscalpiaceae</taxon>
        <taxon>Auriscalpium</taxon>
    </lineage>
</organism>
<dbReference type="Proteomes" id="UP000814033">
    <property type="component" value="Unassembled WGS sequence"/>
</dbReference>
<comment type="caution">
    <text evidence="1">The sequence shown here is derived from an EMBL/GenBank/DDBJ whole genome shotgun (WGS) entry which is preliminary data.</text>
</comment>
<reference evidence="1" key="2">
    <citation type="journal article" date="2022" name="New Phytol.">
        <title>Evolutionary transition to the ectomycorrhizal habit in the genomes of a hyperdiverse lineage of mushroom-forming fungi.</title>
        <authorList>
            <person name="Looney B."/>
            <person name="Miyauchi S."/>
            <person name="Morin E."/>
            <person name="Drula E."/>
            <person name="Courty P.E."/>
            <person name="Kohler A."/>
            <person name="Kuo A."/>
            <person name="LaButti K."/>
            <person name="Pangilinan J."/>
            <person name="Lipzen A."/>
            <person name="Riley R."/>
            <person name="Andreopoulos W."/>
            <person name="He G."/>
            <person name="Johnson J."/>
            <person name="Nolan M."/>
            <person name="Tritt A."/>
            <person name="Barry K.W."/>
            <person name="Grigoriev I.V."/>
            <person name="Nagy L.G."/>
            <person name="Hibbett D."/>
            <person name="Henrissat B."/>
            <person name="Matheny P.B."/>
            <person name="Labbe J."/>
            <person name="Martin F.M."/>
        </authorList>
    </citation>
    <scope>NUCLEOTIDE SEQUENCE</scope>
    <source>
        <strain evidence="1">FP105234-sp</strain>
    </source>
</reference>
<name>A0ACB8RWG8_9AGAM</name>
<sequence length="289" mass="31772">MPNILSVVTATAVGLTCKTFINLGLCTMSVHGLPNLMKALESDERGKGRGIVTVSNHVSVLDDPMTWGVMPARTYLSTHLTRWSLGASDIMFTNPSSVFSAFFRTGQVLETFRGKGVYQPAVDSAIEKLSSGSWIHLFGEGKVCQPDTYEVEKGVARLIRFKWGVGRILIETPRPPIVIPVWITGFEDLMPEGRKWPYKYFPRLGTKLSVTFGDPIPPEHVLSALKRETPLPANTSGKWIPPGLVRSDEGAEGEENRRIRVKVTAIIQRAVEALGRQVSGDLLGKKTSV</sequence>
<gene>
    <name evidence="1" type="ORF">FA95DRAFT_1517975</name>
</gene>
<keyword evidence="1" id="KW-0012">Acyltransferase</keyword>
<reference evidence="1" key="1">
    <citation type="submission" date="2021-02" db="EMBL/GenBank/DDBJ databases">
        <authorList>
            <consortium name="DOE Joint Genome Institute"/>
            <person name="Ahrendt S."/>
            <person name="Looney B.P."/>
            <person name="Miyauchi S."/>
            <person name="Morin E."/>
            <person name="Drula E."/>
            <person name="Courty P.E."/>
            <person name="Chicoki N."/>
            <person name="Fauchery L."/>
            <person name="Kohler A."/>
            <person name="Kuo A."/>
            <person name="Labutti K."/>
            <person name="Pangilinan J."/>
            <person name="Lipzen A."/>
            <person name="Riley R."/>
            <person name="Andreopoulos W."/>
            <person name="He G."/>
            <person name="Johnson J."/>
            <person name="Barry K.W."/>
            <person name="Grigoriev I.V."/>
            <person name="Nagy L."/>
            <person name="Hibbett D."/>
            <person name="Henrissat B."/>
            <person name="Matheny P.B."/>
            <person name="Labbe J."/>
            <person name="Martin F."/>
        </authorList>
    </citation>
    <scope>NUCLEOTIDE SEQUENCE</scope>
    <source>
        <strain evidence="1">FP105234-sp</strain>
    </source>
</reference>
<keyword evidence="1" id="KW-0808">Transferase</keyword>
<evidence type="ECO:0000313" key="1">
    <source>
        <dbReference type="EMBL" id="KAI0048162.1"/>
    </source>
</evidence>
<evidence type="ECO:0000313" key="2">
    <source>
        <dbReference type="Proteomes" id="UP000814033"/>
    </source>
</evidence>
<keyword evidence="2" id="KW-1185">Reference proteome</keyword>